<dbReference type="SMART" id="SM00717">
    <property type="entry name" value="SANT"/>
    <property type="match status" value="1"/>
</dbReference>
<dbReference type="PROSITE" id="PS50934">
    <property type="entry name" value="SWIRM"/>
    <property type="match status" value="1"/>
</dbReference>
<dbReference type="GO" id="GO:0003677">
    <property type="term" value="F:DNA binding"/>
    <property type="evidence" value="ECO:0007669"/>
    <property type="project" value="UniProtKB-KW"/>
</dbReference>
<feature type="region of interest" description="Disordered" evidence="5">
    <location>
        <begin position="295"/>
        <end position="318"/>
    </location>
</feature>
<dbReference type="PROSITE" id="PS51293">
    <property type="entry name" value="SANT"/>
    <property type="match status" value="1"/>
</dbReference>
<protein>
    <submittedName>
        <fullName evidence="9">SWI/SNF and RSC complexes subunit ssr2</fullName>
    </submittedName>
</protein>
<keyword evidence="3" id="KW-0804">Transcription</keyword>
<dbReference type="PANTHER" id="PTHR12802">
    <property type="entry name" value="SWI/SNF COMPLEX-RELATED"/>
    <property type="match status" value="1"/>
</dbReference>
<evidence type="ECO:0000256" key="2">
    <source>
        <dbReference type="ARBA" id="ARBA00023125"/>
    </source>
</evidence>
<dbReference type="Gene3D" id="1.10.10.10">
    <property type="entry name" value="Winged helix-like DNA-binding domain superfamily/Winged helix DNA-binding domain"/>
    <property type="match status" value="1"/>
</dbReference>
<gene>
    <name evidence="9" type="ORF">QBC37DRAFT_281305</name>
</gene>
<feature type="region of interest" description="Disordered" evidence="5">
    <location>
        <begin position="1"/>
        <end position="109"/>
    </location>
</feature>
<feature type="compositionally biased region" description="Polar residues" evidence="5">
    <location>
        <begin position="52"/>
        <end position="66"/>
    </location>
</feature>
<dbReference type="CDD" id="cd00167">
    <property type="entry name" value="SANT"/>
    <property type="match status" value="1"/>
</dbReference>
<dbReference type="GO" id="GO:0045893">
    <property type="term" value="P:positive regulation of DNA-templated transcription"/>
    <property type="evidence" value="ECO:0007669"/>
    <property type="project" value="TreeGrafter"/>
</dbReference>
<name>A0AAN7B7K2_9PEZI</name>
<evidence type="ECO:0000256" key="5">
    <source>
        <dbReference type="SAM" id="MobiDB-lite"/>
    </source>
</evidence>
<dbReference type="CDD" id="cd02336">
    <property type="entry name" value="ZZ_RSC8"/>
    <property type="match status" value="1"/>
</dbReference>
<evidence type="ECO:0000259" key="7">
    <source>
        <dbReference type="PROSITE" id="PS50934"/>
    </source>
</evidence>
<accession>A0AAN7B7K2</accession>
<evidence type="ECO:0000256" key="1">
    <source>
        <dbReference type="ARBA" id="ARBA00023015"/>
    </source>
</evidence>
<evidence type="ECO:0000259" key="6">
    <source>
        <dbReference type="PROSITE" id="PS50090"/>
    </source>
</evidence>
<proteinExistence type="predicted"/>
<dbReference type="InterPro" id="IPR001005">
    <property type="entry name" value="SANT/Myb"/>
</dbReference>
<dbReference type="EMBL" id="MU858077">
    <property type="protein sequence ID" value="KAK4215691.1"/>
    <property type="molecule type" value="Genomic_DNA"/>
</dbReference>
<evidence type="ECO:0000259" key="8">
    <source>
        <dbReference type="PROSITE" id="PS51293"/>
    </source>
</evidence>
<dbReference type="InterPro" id="IPR041984">
    <property type="entry name" value="Rsc8/Ssr1/Ssr2_ZZ"/>
</dbReference>
<keyword evidence="1" id="KW-0805">Transcription regulation</keyword>
<dbReference type="AlphaFoldDB" id="A0AAN7B7K2"/>
<dbReference type="InterPro" id="IPR007526">
    <property type="entry name" value="SWIRM"/>
</dbReference>
<dbReference type="GO" id="GO:0016514">
    <property type="term" value="C:SWI/SNF complex"/>
    <property type="evidence" value="ECO:0007669"/>
    <property type="project" value="TreeGrafter"/>
</dbReference>
<keyword evidence="10" id="KW-1185">Reference proteome</keyword>
<evidence type="ECO:0000256" key="3">
    <source>
        <dbReference type="ARBA" id="ARBA00023163"/>
    </source>
</evidence>
<evidence type="ECO:0000313" key="10">
    <source>
        <dbReference type="Proteomes" id="UP001301769"/>
    </source>
</evidence>
<dbReference type="Pfam" id="PF16495">
    <property type="entry name" value="SWIRM-assoc_1"/>
    <property type="match status" value="1"/>
</dbReference>
<feature type="domain" description="Myb-like" evidence="6">
    <location>
        <begin position="392"/>
        <end position="438"/>
    </location>
</feature>
<dbReference type="GO" id="GO:0006338">
    <property type="term" value="P:chromatin remodeling"/>
    <property type="evidence" value="ECO:0007669"/>
    <property type="project" value="UniProtKB-ARBA"/>
</dbReference>
<dbReference type="InterPro" id="IPR032451">
    <property type="entry name" value="SMARCC_C"/>
</dbReference>
<feature type="region of interest" description="Disordered" evidence="5">
    <location>
        <begin position="507"/>
        <end position="547"/>
    </location>
</feature>
<evidence type="ECO:0000313" key="9">
    <source>
        <dbReference type="EMBL" id="KAK4215691.1"/>
    </source>
</evidence>
<organism evidence="9 10">
    <name type="scientific">Rhypophila decipiens</name>
    <dbReference type="NCBI Taxonomy" id="261697"/>
    <lineage>
        <taxon>Eukaryota</taxon>
        <taxon>Fungi</taxon>
        <taxon>Dikarya</taxon>
        <taxon>Ascomycota</taxon>
        <taxon>Pezizomycotina</taxon>
        <taxon>Sordariomycetes</taxon>
        <taxon>Sordariomycetidae</taxon>
        <taxon>Sordariales</taxon>
        <taxon>Naviculisporaceae</taxon>
        <taxon>Rhypophila</taxon>
    </lineage>
</organism>
<dbReference type="Pfam" id="PF04433">
    <property type="entry name" value="SWIRM"/>
    <property type="match status" value="1"/>
</dbReference>
<keyword evidence="2" id="KW-0238">DNA-binding</keyword>
<feature type="domain" description="SWIRM" evidence="7">
    <location>
        <begin position="130"/>
        <end position="227"/>
    </location>
</feature>
<dbReference type="Gene3D" id="1.10.10.60">
    <property type="entry name" value="Homeodomain-like"/>
    <property type="match status" value="1"/>
</dbReference>
<feature type="domain" description="SANT" evidence="8">
    <location>
        <begin position="391"/>
        <end position="442"/>
    </location>
</feature>
<dbReference type="Pfam" id="PF00249">
    <property type="entry name" value="Myb_DNA-binding"/>
    <property type="match status" value="1"/>
</dbReference>
<evidence type="ECO:0000256" key="4">
    <source>
        <dbReference type="ARBA" id="ARBA00023242"/>
    </source>
</evidence>
<comment type="caution">
    <text evidence="9">The sequence shown here is derived from an EMBL/GenBank/DDBJ whole genome shotgun (WGS) entry which is preliminary data.</text>
</comment>
<dbReference type="PROSITE" id="PS50090">
    <property type="entry name" value="MYB_LIKE"/>
    <property type="match status" value="1"/>
</dbReference>
<dbReference type="InterPro" id="IPR009057">
    <property type="entry name" value="Homeodomain-like_sf"/>
</dbReference>
<dbReference type="PANTHER" id="PTHR12802:SF41">
    <property type="entry name" value="BRAHMA ASSOCIATED PROTEIN 155 KDA"/>
    <property type="match status" value="1"/>
</dbReference>
<sequence length="683" mass="74333">MEEGSVNYGTPNNGASPDANPILAQPPLPDVVGSGSNEDVQMGEGIELAIKQDNTTPAPGTSSDNPLNAPEGPPAETTAREDEEMGDAPKDEAAQNGEGQTTGEGATDVKTKESIENAAREHLISQTHSIVLPSYSTWFDMGAIHNIERKALPEFFNNRNRSKTPAVYKDYRDFMINAYRLNPVEYLTVTACRRNLAGDVCAIMRVHAFLEQWGLINYQVDADQRPSHVGPPFTGHFRIICDTPRGLQPWQPAADPVVAEGKQNKDTESKASAAPAPKPELNLEVGRNIYEANAKNNKLNKTENKANGETPAANGTSGLEELTKAPTIKINCSNCGVDCTRVYYHSSQSDPGAKNKSDLCPSCFLEGRLPGNQTAAHYTRMENPSYTSILDRDAPWSDAETLRLLEALERYDEDWGEIAEYVGTRTREECVLQFLQLDIEDKYLESEKVEAPVGLQMLGSHGGQLPFSQVDNPVMSVVGFLASLADPATTAAAANKSAEVLKQNLRDRLEGSKPDGLEANGKGKEKEGADSMEVDKEDTTVAKSSTSSLANIPLASMGARAGGLASHEEREMTRLVSAAVNVTLEKMELKLKYFNEMEAILQAERRELERARQQLFLDRLSFKKRVREVQESLKTAATIGGEQGAKMAQELAMDGDRMSFHASPAVGAVQPLSADGQIKSYEA</sequence>
<dbReference type="InterPro" id="IPR036388">
    <property type="entry name" value="WH-like_DNA-bd_sf"/>
</dbReference>
<dbReference type="GO" id="GO:0042393">
    <property type="term" value="F:histone binding"/>
    <property type="evidence" value="ECO:0007669"/>
    <property type="project" value="TreeGrafter"/>
</dbReference>
<reference evidence="9" key="1">
    <citation type="journal article" date="2023" name="Mol. Phylogenet. Evol.">
        <title>Genome-scale phylogeny and comparative genomics of the fungal order Sordariales.</title>
        <authorList>
            <person name="Hensen N."/>
            <person name="Bonometti L."/>
            <person name="Westerberg I."/>
            <person name="Brannstrom I.O."/>
            <person name="Guillou S."/>
            <person name="Cros-Aarteil S."/>
            <person name="Calhoun S."/>
            <person name="Haridas S."/>
            <person name="Kuo A."/>
            <person name="Mondo S."/>
            <person name="Pangilinan J."/>
            <person name="Riley R."/>
            <person name="LaButti K."/>
            <person name="Andreopoulos B."/>
            <person name="Lipzen A."/>
            <person name="Chen C."/>
            <person name="Yan M."/>
            <person name="Daum C."/>
            <person name="Ng V."/>
            <person name="Clum A."/>
            <person name="Steindorff A."/>
            <person name="Ohm R.A."/>
            <person name="Martin F."/>
            <person name="Silar P."/>
            <person name="Natvig D.O."/>
            <person name="Lalanne C."/>
            <person name="Gautier V."/>
            <person name="Ament-Velasquez S.L."/>
            <person name="Kruys A."/>
            <person name="Hutchinson M.I."/>
            <person name="Powell A.J."/>
            <person name="Barry K."/>
            <person name="Miller A.N."/>
            <person name="Grigoriev I.V."/>
            <person name="Debuchy R."/>
            <person name="Gladieux P."/>
            <person name="Hiltunen Thoren M."/>
            <person name="Johannesson H."/>
        </authorList>
    </citation>
    <scope>NUCLEOTIDE SEQUENCE</scope>
    <source>
        <strain evidence="9">PSN293</strain>
    </source>
</reference>
<feature type="region of interest" description="Disordered" evidence="5">
    <location>
        <begin position="257"/>
        <end position="278"/>
    </location>
</feature>
<reference evidence="9" key="2">
    <citation type="submission" date="2023-05" db="EMBL/GenBank/DDBJ databases">
        <authorList>
            <consortium name="Lawrence Berkeley National Laboratory"/>
            <person name="Steindorff A."/>
            <person name="Hensen N."/>
            <person name="Bonometti L."/>
            <person name="Westerberg I."/>
            <person name="Brannstrom I.O."/>
            <person name="Guillou S."/>
            <person name="Cros-Aarteil S."/>
            <person name="Calhoun S."/>
            <person name="Haridas S."/>
            <person name="Kuo A."/>
            <person name="Mondo S."/>
            <person name="Pangilinan J."/>
            <person name="Riley R."/>
            <person name="Labutti K."/>
            <person name="Andreopoulos B."/>
            <person name="Lipzen A."/>
            <person name="Chen C."/>
            <person name="Yanf M."/>
            <person name="Daum C."/>
            <person name="Ng V."/>
            <person name="Clum A."/>
            <person name="Ohm R."/>
            <person name="Martin F."/>
            <person name="Silar P."/>
            <person name="Natvig D."/>
            <person name="Lalanne C."/>
            <person name="Gautier V."/>
            <person name="Ament-Velasquez S.L."/>
            <person name="Kruys A."/>
            <person name="Hutchinson M.I."/>
            <person name="Powell A.J."/>
            <person name="Barry K."/>
            <person name="Miller A.N."/>
            <person name="Grigoriev I.V."/>
            <person name="Debuchy R."/>
            <person name="Gladieux P."/>
            <person name="Thoren M.H."/>
            <person name="Johannesson H."/>
        </authorList>
    </citation>
    <scope>NUCLEOTIDE SEQUENCE</scope>
    <source>
        <strain evidence="9">PSN293</strain>
    </source>
</reference>
<dbReference type="InterPro" id="IPR017884">
    <property type="entry name" value="SANT_dom"/>
</dbReference>
<dbReference type="SUPFAM" id="SSF46689">
    <property type="entry name" value="Homeodomain-like"/>
    <property type="match status" value="2"/>
</dbReference>
<dbReference type="Proteomes" id="UP001301769">
    <property type="component" value="Unassembled WGS sequence"/>
</dbReference>
<dbReference type="FunFam" id="1.10.10.10:FF:000020">
    <property type="entry name" value="SWI/SNF complex subunit SMARCC2 isoform c"/>
    <property type="match status" value="1"/>
</dbReference>
<dbReference type="FunFam" id="1.10.10.60:FF:000014">
    <property type="entry name" value="SWI/SNF complex subunit SMARCC2 isoform C"/>
    <property type="match status" value="1"/>
</dbReference>
<keyword evidence="4" id="KW-0539">Nucleus</keyword>
<feature type="compositionally biased region" description="Basic and acidic residues" evidence="5">
    <location>
        <begin position="507"/>
        <end position="540"/>
    </location>
</feature>